<name>A0A934K6K8_9BACT</name>
<comment type="caution">
    <text evidence="1">The sequence shown here is derived from an EMBL/GenBank/DDBJ whole genome shotgun (WGS) entry which is preliminary data.</text>
</comment>
<dbReference type="Proteomes" id="UP000612893">
    <property type="component" value="Unassembled WGS sequence"/>
</dbReference>
<dbReference type="CDD" id="cd07067">
    <property type="entry name" value="HP_PGM_like"/>
    <property type="match status" value="1"/>
</dbReference>
<gene>
    <name evidence="1" type="ORF">JF922_23305</name>
</gene>
<sequence>MAETTTRADKGCSLVLLVRHAQAAVPDEQGRYFSEGAVPLSETGSRQARLLAESLRGLHVDRIWSSDLLRATQTAEHLAAVVGVSPAHVKAFREVNCGLFDGATIAELRSEHPEYVSWVEAGFQQGFATPQSHFPADLRFPNGESVMDMAQRAIPAFLEVCDAPAGHVSLVVSHAWVICVVLCHVLGLGADTYYRFGMPNAGMSVVRVGPDGRGMLDALSWQAPLDRLAGASLRVDSAIVGSNG</sequence>
<dbReference type="SMART" id="SM00855">
    <property type="entry name" value="PGAM"/>
    <property type="match status" value="1"/>
</dbReference>
<organism evidence="1 2">
    <name type="scientific">Candidatus Nephthysia bennettiae</name>
    <dbReference type="NCBI Taxonomy" id="3127016"/>
    <lineage>
        <taxon>Bacteria</taxon>
        <taxon>Bacillati</taxon>
        <taxon>Candidatus Dormiibacterota</taxon>
        <taxon>Candidatus Dormibacteria</taxon>
        <taxon>Candidatus Dormibacterales</taxon>
        <taxon>Candidatus Dormibacteraceae</taxon>
        <taxon>Candidatus Nephthysia</taxon>
    </lineage>
</organism>
<dbReference type="SUPFAM" id="SSF53254">
    <property type="entry name" value="Phosphoglycerate mutase-like"/>
    <property type="match status" value="1"/>
</dbReference>
<dbReference type="AlphaFoldDB" id="A0A934K6K8"/>
<dbReference type="RefSeq" id="WP_338204991.1">
    <property type="nucleotide sequence ID" value="NZ_JAEKNR010000231.1"/>
</dbReference>
<dbReference type="PANTHER" id="PTHR48100:SF1">
    <property type="entry name" value="HISTIDINE PHOSPHATASE FAMILY PROTEIN-RELATED"/>
    <property type="match status" value="1"/>
</dbReference>
<reference evidence="1" key="1">
    <citation type="submission" date="2020-10" db="EMBL/GenBank/DDBJ databases">
        <title>Ca. Dormibacterota MAGs.</title>
        <authorList>
            <person name="Montgomery K."/>
        </authorList>
    </citation>
    <scope>NUCLEOTIDE SEQUENCE [LARGE SCALE GENOMIC DNA]</scope>
    <source>
        <strain evidence="1">SC8812_S17_10</strain>
    </source>
</reference>
<dbReference type="InterPro" id="IPR029033">
    <property type="entry name" value="His_PPase_superfam"/>
</dbReference>
<accession>A0A934K6K8</accession>
<dbReference type="InterPro" id="IPR013078">
    <property type="entry name" value="His_Pase_superF_clade-1"/>
</dbReference>
<dbReference type="PANTHER" id="PTHR48100">
    <property type="entry name" value="BROAD-SPECIFICITY PHOSPHATASE YOR283W-RELATED"/>
    <property type="match status" value="1"/>
</dbReference>
<proteinExistence type="predicted"/>
<keyword evidence="2" id="KW-1185">Reference proteome</keyword>
<dbReference type="Gene3D" id="3.40.50.1240">
    <property type="entry name" value="Phosphoglycerate mutase-like"/>
    <property type="match status" value="1"/>
</dbReference>
<dbReference type="EMBL" id="JAEKNR010000231">
    <property type="protein sequence ID" value="MBJ7600984.1"/>
    <property type="molecule type" value="Genomic_DNA"/>
</dbReference>
<evidence type="ECO:0000313" key="2">
    <source>
        <dbReference type="Proteomes" id="UP000612893"/>
    </source>
</evidence>
<evidence type="ECO:0000313" key="1">
    <source>
        <dbReference type="EMBL" id="MBJ7600984.1"/>
    </source>
</evidence>
<dbReference type="Pfam" id="PF00300">
    <property type="entry name" value="His_Phos_1"/>
    <property type="match status" value="1"/>
</dbReference>
<protein>
    <submittedName>
        <fullName evidence="1">Histidine phosphatase family protein</fullName>
    </submittedName>
</protein>
<dbReference type="InterPro" id="IPR050275">
    <property type="entry name" value="PGM_Phosphatase"/>
</dbReference>